<keyword evidence="6" id="KW-0456">Lyase</keyword>
<dbReference type="STRING" id="400727.A0A2T7PDK8"/>
<dbReference type="CDD" id="cd00326">
    <property type="entry name" value="alpha_CA"/>
    <property type="match status" value="1"/>
</dbReference>
<reference evidence="9 10" key="1">
    <citation type="submission" date="2018-04" db="EMBL/GenBank/DDBJ databases">
        <title>The genome of golden apple snail Pomacea canaliculata provides insight into stress tolerance and invasive adaptation.</title>
        <authorList>
            <person name="Liu C."/>
            <person name="Liu B."/>
            <person name="Ren Y."/>
            <person name="Zhang Y."/>
            <person name="Wang H."/>
            <person name="Li S."/>
            <person name="Jiang F."/>
            <person name="Yin L."/>
            <person name="Zhang G."/>
            <person name="Qian W."/>
            <person name="Fan W."/>
        </authorList>
    </citation>
    <scope>NUCLEOTIDE SEQUENCE [LARGE SCALE GENOMIC DNA]</scope>
    <source>
        <strain evidence="9">SZHN2017</strain>
        <tissue evidence="9">Muscle</tissue>
    </source>
</reference>
<dbReference type="InterPro" id="IPR001148">
    <property type="entry name" value="CA_dom"/>
</dbReference>
<dbReference type="OrthoDB" id="429145at2759"/>
<dbReference type="InterPro" id="IPR036398">
    <property type="entry name" value="CA_dom_sf"/>
</dbReference>
<keyword evidence="3" id="KW-0479">Metal-binding</keyword>
<feature type="domain" description="Alpha-carbonic anhydrase" evidence="8">
    <location>
        <begin position="30"/>
        <end position="289"/>
    </location>
</feature>
<evidence type="ECO:0000259" key="8">
    <source>
        <dbReference type="PROSITE" id="PS51144"/>
    </source>
</evidence>
<dbReference type="Gene3D" id="3.10.200.10">
    <property type="entry name" value="Alpha carbonic anhydrase"/>
    <property type="match status" value="1"/>
</dbReference>
<evidence type="ECO:0000256" key="7">
    <source>
        <dbReference type="ARBA" id="ARBA00048348"/>
    </source>
</evidence>
<protein>
    <recommendedName>
        <fullName evidence="2">carbonic anhydrase</fullName>
        <ecNumber evidence="2">4.2.1.1</ecNumber>
    </recommendedName>
</protein>
<dbReference type="AlphaFoldDB" id="A0A2T7PDK8"/>
<sequence length="322" mass="36348">MYSRCVLSENPVVPAVPFAVNSVCVPLRFLTIVFGAGPEEWPALYPQCGGRLQSPIDINTSGILYDPSLQPFDLNKYGVYDGAQMNLSNVGGHTAEVKYSGTPIIISGGSLPDDYVLDQFHFHWGEKDDEGSEHTLDKHRAPMELHIVHHMHHYNSSEAISHPYGLAVLAFFFEIGEENENFKQLLDYFPQIIHKDQEVHITPFPLSKLLPKGSTTYYRYFGSLTTPPCYETVIWTLFKDRIQISEDQINKFRNLTTVREDGNGTKEVKIGRDFRPIQELHERRVYSNDVSIQVCATSKGTRDRLTLAAVVTSALLLVLTLC</sequence>
<evidence type="ECO:0000313" key="9">
    <source>
        <dbReference type="EMBL" id="PVD31507.1"/>
    </source>
</evidence>
<dbReference type="GO" id="GO:0008270">
    <property type="term" value="F:zinc ion binding"/>
    <property type="evidence" value="ECO:0007669"/>
    <property type="project" value="InterPro"/>
</dbReference>
<evidence type="ECO:0000256" key="3">
    <source>
        <dbReference type="ARBA" id="ARBA00022723"/>
    </source>
</evidence>
<dbReference type="GO" id="GO:0004089">
    <property type="term" value="F:carbonate dehydratase activity"/>
    <property type="evidence" value="ECO:0007669"/>
    <property type="project" value="UniProtKB-EC"/>
</dbReference>
<evidence type="ECO:0000256" key="4">
    <source>
        <dbReference type="ARBA" id="ARBA00022833"/>
    </source>
</evidence>
<evidence type="ECO:0000256" key="5">
    <source>
        <dbReference type="ARBA" id="ARBA00023180"/>
    </source>
</evidence>
<dbReference type="PROSITE" id="PS51144">
    <property type="entry name" value="ALPHA_CA_2"/>
    <property type="match status" value="1"/>
</dbReference>
<comment type="similarity">
    <text evidence="1">Belongs to the alpha-carbonic anhydrase family.</text>
</comment>
<proteinExistence type="inferred from homology"/>
<evidence type="ECO:0000256" key="1">
    <source>
        <dbReference type="ARBA" id="ARBA00010718"/>
    </source>
</evidence>
<accession>A0A2T7PDK8</accession>
<gene>
    <name evidence="9" type="ORF">C0Q70_06919</name>
</gene>
<dbReference type="PANTHER" id="PTHR18952:SF265">
    <property type="entry name" value="CARBONIC ANHYDRASE"/>
    <property type="match status" value="1"/>
</dbReference>
<comment type="catalytic activity">
    <reaction evidence="7">
        <text>hydrogencarbonate + H(+) = CO2 + H2O</text>
        <dbReference type="Rhea" id="RHEA:10748"/>
        <dbReference type="ChEBI" id="CHEBI:15377"/>
        <dbReference type="ChEBI" id="CHEBI:15378"/>
        <dbReference type="ChEBI" id="CHEBI:16526"/>
        <dbReference type="ChEBI" id="CHEBI:17544"/>
        <dbReference type="EC" id="4.2.1.1"/>
    </reaction>
</comment>
<dbReference type="EMBL" id="PZQS01000004">
    <property type="protein sequence ID" value="PVD31507.1"/>
    <property type="molecule type" value="Genomic_DNA"/>
</dbReference>
<organism evidence="9 10">
    <name type="scientific">Pomacea canaliculata</name>
    <name type="common">Golden apple snail</name>
    <dbReference type="NCBI Taxonomy" id="400727"/>
    <lineage>
        <taxon>Eukaryota</taxon>
        <taxon>Metazoa</taxon>
        <taxon>Spiralia</taxon>
        <taxon>Lophotrochozoa</taxon>
        <taxon>Mollusca</taxon>
        <taxon>Gastropoda</taxon>
        <taxon>Caenogastropoda</taxon>
        <taxon>Architaenioglossa</taxon>
        <taxon>Ampullarioidea</taxon>
        <taxon>Ampullariidae</taxon>
        <taxon>Pomacea</taxon>
    </lineage>
</organism>
<dbReference type="PANTHER" id="PTHR18952">
    <property type="entry name" value="CARBONIC ANHYDRASE"/>
    <property type="match status" value="1"/>
</dbReference>
<dbReference type="Proteomes" id="UP000245119">
    <property type="component" value="Linkage Group LG4"/>
</dbReference>
<comment type="caution">
    <text evidence="9">The sequence shown here is derived from an EMBL/GenBank/DDBJ whole genome shotgun (WGS) entry which is preliminary data.</text>
</comment>
<dbReference type="SMART" id="SM01057">
    <property type="entry name" value="Carb_anhydrase"/>
    <property type="match status" value="1"/>
</dbReference>
<dbReference type="InterPro" id="IPR023561">
    <property type="entry name" value="Carbonic_anhydrase_a-class"/>
</dbReference>
<evidence type="ECO:0000313" key="10">
    <source>
        <dbReference type="Proteomes" id="UP000245119"/>
    </source>
</evidence>
<evidence type="ECO:0000256" key="2">
    <source>
        <dbReference type="ARBA" id="ARBA00012925"/>
    </source>
</evidence>
<keyword evidence="4" id="KW-0862">Zinc</keyword>
<dbReference type="SUPFAM" id="SSF51069">
    <property type="entry name" value="Carbonic anhydrase"/>
    <property type="match status" value="1"/>
</dbReference>
<name>A0A2T7PDK8_POMCA</name>
<evidence type="ECO:0000256" key="6">
    <source>
        <dbReference type="ARBA" id="ARBA00023239"/>
    </source>
</evidence>
<keyword evidence="5" id="KW-0325">Glycoprotein</keyword>
<dbReference type="Pfam" id="PF00194">
    <property type="entry name" value="Carb_anhydrase"/>
    <property type="match status" value="1"/>
</dbReference>
<keyword evidence="10" id="KW-1185">Reference proteome</keyword>
<dbReference type="FunFam" id="3.10.200.10:FF:000003">
    <property type="entry name" value="Carbonic anhydrase 12"/>
    <property type="match status" value="1"/>
</dbReference>
<dbReference type="EC" id="4.2.1.1" evidence="2"/>